<proteinExistence type="predicted"/>
<feature type="domain" description="GspL cytoplasmic actin-ATPase-like" evidence="1">
    <location>
        <begin position="45"/>
        <end position="176"/>
    </location>
</feature>
<dbReference type="GO" id="GO:0009276">
    <property type="term" value="C:Gram-negative-bacterium-type cell wall"/>
    <property type="evidence" value="ECO:0007669"/>
    <property type="project" value="InterPro"/>
</dbReference>
<accession>A0A1G8AL39</accession>
<dbReference type="AlphaFoldDB" id="A0A1G8AL39"/>
<dbReference type="InterPro" id="IPR007812">
    <property type="entry name" value="T2SS_protein-GspL"/>
</dbReference>
<protein>
    <submittedName>
        <fullName evidence="2">Type II secretion system protein L</fullName>
    </submittedName>
</protein>
<keyword evidence="3" id="KW-1185">Reference proteome</keyword>
<dbReference type="STRING" id="83767.SAMN05660652_01419"/>
<gene>
    <name evidence="2" type="ORF">SAMN05660652_01419</name>
</gene>
<dbReference type="Proteomes" id="UP000198607">
    <property type="component" value="Unassembled WGS sequence"/>
</dbReference>
<organism evidence="2 3">
    <name type="scientific">Propionivibrio dicarboxylicus</name>
    <dbReference type="NCBI Taxonomy" id="83767"/>
    <lineage>
        <taxon>Bacteria</taxon>
        <taxon>Pseudomonadati</taxon>
        <taxon>Pseudomonadota</taxon>
        <taxon>Betaproteobacteria</taxon>
        <taxon>Rhodocyclales</taxon>
        <taxon>Rhodocyclaceae</taxon>
        <taxon>Propionivibrio</taxon>
    </lineage>
</organism>
<dbReference type="EMBL" id="FNCY01000004">
    <property type="protein sequence ID" value="SDH21563.1"/>
    <property type="molecule type" value="Genomic_DNA"/>
</dbReference>
<dbReference type="InterPro" id="IPR043129">
    <property type="entry name" value="ATPase_NBD"/>
</dbReference>
<evidence type="ECO:0000259" key="1">
    <source>
        <dbReference type="Pfam" id="PF05134"/>
    </source>
</evidence>
<sequence>MSSPRQFSRLRLILTADPSQDSVRWLGFGDGQAVPTPGEDSPANLPSADAIELILPPARISLHRLTLPARAGKHLDALVSQTMEDRLLGDRGDTLFLIGRDAEGQRHVGACSRTWLASVLDRLSAVGVIPERLLPAYALLPEDEHTVVSAPIDDKIIFRTPEGHYGVVRDESSLQALRGDATLRFITDVYRQDGSSIVQFHPPRTLVRSARPAFDRSAWHRSATLLALSLLLFIAATTIHWRQLERRERLLSHEIRQTFAAAFPGTPIIDPALQWESKQREQSGTRADALDALALLAGKLPLPLQPRHIEADEAGIRLTVSDAALARYKEQLDALGHPEITPAGPGLVRVQFRGGQ</sequence>
<evidence type="ECO:0000313" key="3">
    <source>
        <dbReference type="Proteomes" id="UP000198607"/>
    </source>
</evidence>
<dbReference type="NCBIfam" id="TIGR01709">
    <property type="entry name" value="typeII_sec_gspL"/>
    <property type="match status" value="1"/>
</dbReference>
<evidence type="ECO:0000313" key="2">
    <source>
        <dbReference type="EMBL" id="SDH21563.1"/>
    </source>
</evidence>
<reference evidence="2 3" key="1">
    <citation type="submission" date="2016-10" db="EMBL/GenBank/DDBJ databases">
        <authorList>
            <person name="de Groot N.N."/>
        </authorList>
    </citation>
    <scope>NUCLEOTIDE SEQUENCE [LARGE SCALE GENOMIC DNA]</scope>
    <source>
        <strain evidence="2 3">DSM 5885</strain>
    </source>
</reference>
<dbReference type="GO" id="GO:0015628">
    <property type="term" value="P:protein secretion by the type II secretion system"/>
    <property type="evidence" value="ECO:0007669"/>
    <property type="project" value="InterPro"/>
</dbReference>
<dbReference type="Pfam" id="PF05134">
    <property type="entry name" value="T2SSL"/>
    <property type="match status" value="1"/>
</dbReference>
<dbReference type="Gene3D" id="3.30.420.380">
    <property type="match status" value="1"/>
</dbReference>
<dbReference type="SUPFAM" id="SSF53067">
    <property type="entry name" value="Actin-like ATPase domain"/>
    <property type="match status" value="1"/>
</dbReference>
<dbReference type="InterPro" id="IPR024230">
    <property type="entry name" value="GspL_cyto_dom"/>
</dbReference>
<dbReference type="GO" id="GO:0015627">
    <property type="term" value="C:type II protein secretion system complex"/>
    <property type="evidence" value="ECO:0007669"/>
    <property type="project" value="InterPro"/>
</dbReference>
<dbReference type="RefSeq" id="WP_176785788.1">
    <property type="nucleotide sequence ID" value="NZ_FNCY01000004.1"/>
</dbReference>
<name>A0A1G8AL39_9RHOO</name>